<accession>A0A136ILA9</accession>
<evidence type="ECO:0000313" key="6">
    <source>
        <dbReference type="Proteomes" id="UP000070501"/>
    </source>
</evidence>
<keyword evidence="3" id="KW-0560">Oxidoreductase</keyword>
<dbReference type="Gene3D" id="3.90.25.10">
    <property type="entry name" value="UDP-galactose 4-epimerase, domain 1"/>
    <property type="match status" value="1"/>
</dbReference>
<evidence type="ECO:0000259" key="4">
    <source>
        <dbReference type="Pfam" id="PF05368"/>
    </source>
</evidence>
<protein>
    <recommendedName>
        <fullName evidence="4">NmrA-like domain-containing protein</fullName>
    </recommendedName>
</protein>
<keyword evidence="6" id="KW-1185">Reference proteome</keyword>
<evidence type="ECO:0000256" key="2">
    <source>
        <dbReference type="ARBA" id="ARBA00022857"/>
    </source>
</evidence>
<dbReference type="InterPro" id="IPR051609">
    <property type="entry name" value="NmrA/Isoflavone_reductase-like"/>
</dbReference>
<name>A0A136ILA9_9PEZI</name>
<evidence type="ECO:0000256" key="3">
    <source>
        <dbReference type="ARBA" id="ARBA00023002"/>
    </source>
</evidence>
<organism evidence="5 6">
    <name type="scientific">Microdochium bolleyi</name>
    <dbReference type="NCBI Taxonomy" id="196109"/>
    <lineage>
        <taxon>Eukaryota</taxon>
        <taxon>Fungi</taxon>
        <taxon>Dikarya</taxon>
        <taxon>Ascomycota</taxon>
        <taxon>Pezizomycotina</taxon>
        <taxon>Sordariomycetes</taxon>
        <taxon>Xylariomycetidae</taxon>
        <taxon>Xylariales</taxon>
        <taxon>Microdochiaceae</taxon>
        <taxon>Microdochium</taxon>
    </lineage>
</organism>
<dbReference type="PANTHER" id="PTHR47706:SF4">
    <property type="entry name" value="NMRA-LIKE DOMAIN-CONTAINING PROTEIN"/>
    <property type="match status" value="1"/>
</dbReference>
<dbReference type="Proteomes" id="UP000070501">
    <property type="component" value="Unassembled WGS sequence"/>
</dbReference>
<dbReference type="EMBL" id="KQ964279">
    <property type="protein sequence ID" value="KXJ85568.1"/>
    <property type="molecule type" value="Genomic_DNA"/>
</dbReference>
<feature type="domain" description="NmrA-like" evidence="4">
    <location>
        <begin position="4"/>
        <end position="292"/>
    </location>
</feature>
<dbReference type="OrthoDB" id="419598at2759"/>
<dbReference type="Pfam" id="PF05368">
    <property type="entry name" value="NmrA"/>
    <property type="match status" value="1"/>
</dbReference>
<dbReference type="InParanoid" id="A0A136ILA9"/>
<dbReference type="AlphaFoldDB" id="A0A136ILA9"/>
<evidence type="ECO:0000256" key="1">
    <source>
        <dbReference type="ARBA" id="ARBA00005725"/>
    </source>
</evidence>
<gene>
    <name evidence="5" type="ORF">Micbo1qcDRAFT_198786</name>
</gene>
<sequence length="311" mass="34673">MVVVAVAGGSGGLGRTIVEGIKARGNHEVVVLSRKANPTLEAERGVRFIPIDYSDIEAATRVLEEHNIHTVISALSFMPGSGDNYEDRLIQAADVSKTTKRFIPSNWGTKLHDNDPMPIADQKKFLIKTLRESKTLEYTEVHNGYLFDYFGVPKIPSYMTPFTIVIDMPHNTAAIPGTGNERVTFTHTRDVARYVAALLDLEKWDLETTVEGETTTWNEFVKLAEEVKGTKFNVTYDGPELYENGKVGELPSHVPMYPFFPKEALQGLAAAFNLQFVQGMADLSGDVTHNKLFDEIKPWGARDVLERAWKA</sequence>
<reference evidence="6" key="1">
    <citation type="submission" date="2016-02" db="EMBL/GenBank/DDBJ databases">
        <title>Draft genome sequence of Microdochium bolleyi, a fungal endophyte of beachgrass.</title>
        <authorList>
            <consortium name="DOE Joint Genome Institute"/>
            <person name="David A.S."/>
            <person name="May G."/>
            <person name="Haridas S."/>
            <person name="Lim J."/>
            <person name="Wang M."/>
            <person name="Labutti K."/>
            <person name="Lipzen A."/>
            <person name="Barry K."/>
            <person name="Grigoriev I.V."/>
        </authorList>
    </citation>
    <scope>NUCLEOTIDE SEQUENCE [LARGE SCALE GENOMIC DNA]</scope>
    <source>
        <strain evidence="6">J235TASD1</strain>
    </source>
</reference>
<evidence type="ECO:0000313" key="5">
    <source>
        <dbReference type="EMBL" id="KXJ85568.1"/>
    </source>
</evidence>
<comment type="similarity">
    <text evidence="1">Belongs to the NmrA-type oxidoreductase family. Isoflavone reductase subfamily.</text>
</comment>
<proteinExistence type="inferred from homology"/>
<keyword evidence="2" id="KW-0521">NADP</keyword>
<dbReference type="InterPro" id="IPR008030">
    <property type="entry name" value="NmrA-like"/>
</dbReference>
<dbReference type="InterPro" id="IPR036291">
    <property type="entry name" value="NAD(P)-bd_dom_sf"/>
</dbReference>
<dbReference type="Gene3D" id="3.40.50.720">
    <property type="entry name" value="NAD(P)-binding Rossmann-like Domain"/>
    <property type="match status" value="1"/>
</dbReference>
<dbReference type="GO" id="GO:0016491">
    <property type="term" value="F:oxidoreductase activity"/>
    <property type="evidence" value="ECO:0007669"/>
    <property type="project" value="UniProtKB-KW"/>
</dbReference>
<dbReference type="SUPFAM" id="SSF51735">
    <property type="entry name" value="NAD(P)-binding Rossmann-fold domains"/>
    <property type="match status" value="1"/>
</dbReference>
<dbReference type="PANTHER" id="PTHR47706">
    <property type="entry name" value="NMRA-LIKE FAMILY PROTEIN"/>
    <property type="match status" value="1"/>
</dbReference>